<dbReference type="Proteomes" id="UP000830236">
    <property type="component" value="Chromosome"/>
</dbReference>
<keyword evidence="1" id="KW-0677">Repeat</keyword>
<evidence type="ECO:0000256" key="3">
    <source>
        <dbReference type="ARBA" id="ARBA00022840"/>
    </source>
</evidence>
<dbReference type="SMART" id="SM00382">
    <property type="entry name" value="AAA"/>
    <property type="match status" value="2"/>
</dbReference>
<dbReference type="InterPro" id="IPR017871">
    <property type="entry name" value="ABC_transporter-like_CS"/>
</dbReference>
<dbReference type="PROSITE" id="PS00211">
    <property type="entry name" value="ABC_TRANSPORTER_1"/>
    <property type="match status" value="2"/>
</dbReference>
<reference evidence="5" key="1">
    <citation type="submission" date="2022-05" db="EMBL/GenBank/DDBJ databases">
        <title>Using nanopore sequencing to obtain complete genomes from saliva samples.</title>
        <authorList>
            <person name="Baker J.L."/>
        </authorList>
    </citation>
    <scope>NUCLEOTIDE SEQUENCE</scope>
    <source>
        <strain evidence="5">JCVI-JB-Ag32</strain>
    </source>
</reference>
<dbReference type="KEGG" id="agh:M3I41_05885"/>
<accession>A0A9E7APR0</accession>
<evidence type="ECO:0000259" key="4">
    <source>
        <dbReference type="PROSITE" id="PS50893"/>
    </source>
</evidence>
<dbReference type="GO" id="GO:0016887">
    <property type="term" value="F:ATP hydrolysis activity"/>
    <property type="evidence" value="ECO:0007669"/>
    <property type="project" value="InterPro"/>
</dbReference>
<evidence type="ECO:0000256" key="1">
    <source>
        <dbReference type="ARBA" id="ARBA00022737"/>
    </source>
</evidence>
<organism evidence="5 6">
    <name type="scientific">Actinomyces graevenitzii</name>
    <dbReference type="NCBI Taxonomy" id="55565"/>
    <lineage>
        <taxon>Bacteria</taxon>
        <taxon>Bacillati</taxon>
        <taxon>Actinomycetota</taxon>
        <taxon>Actinomycetes</taxon>
        <taxon>Actinomycetales</taxon>
        <taxon>Actinomycetaceae</taxon>
        <taxon>Actinomyces</taxon>
    </lineage>
</organism>
<dbReference type="InterPro" id="IPR003593">
    <property type="entry name" value="AAA+_ATPase"/>
</dbReference>
<protein>
    <submittedName>
        <fullName evidence="5">ATP-binding cassette domain-containing protein</fullName>
    </submittedName>
</protein>
<proteinExistence type="predicted"/>
<sequence length="542" mass="58603">MPSIIVTNVSFSYGSHLVLDRVSLQVGAGERAFLVGPNGSGKTTLLKLLTGQLAPDSGQLVSGPFPQTIPDEGFEGTVEQFIDVALAPLKSLAARFEQVTAALASGEAGCEGEYDELLAQMSARDVWSLPARIGETLSGLGLSDLKESGFNRQLATLSPGQRSRVRLAALLLLAPEVLILDEPTNHLDEQATSFLVHTLKNWPGPVLATSHDRAFIEESATVIYDLDISVWQQLARAEGKGELVGLVRNAGNYSAYLEAKTTAQAKRSRIYADQQAQKRGLREHRQESMHIAKGGVRLKTASGTAKKFFADRAAATSVKRTRNDDVRLSRLAQQEVRKPRFYQLDFPCFEGHVGGALAVCARQASVCGRLSPVSFDLSAGEHLLVTGPNGAGKSTLLNWIATAAPAVGAQASGVISRAEPVSFIPQRLPLESDAGFGPLSWREGIGERGKGILHPSMWSTPIWQLSAGNQRRAQLAVALANSPAVLIMDEPTNYLDLETMHVLEDALRAWRGTLILASHDRWLIQHWQGRKLQLTPPTQPAL</sequence>
<dbReference type="InterPro" id="IPR027417">
    <property type="entry name" value="P-loop_NTPase"/>
</dbReference>
<evidence type="ECO:0000313" key="6">
    <source>
        <dbReference type="Proteomes" id="UP000830236"/>
    </source>
</evidence>
<dbReference type="SUPFAM" id="SSF52540">
    <property type="entry name" value="P-loop containing nucleoside triphosphate hydrolases"/>
    <property type="match status" value="2"/>
</dbReference>
<dbReference type="InterPro" id="IPR003439">
    <property type="entry name" value="ABC_transporter-like_ATP-bd"/>
</dbReference>
<feature type="domain" description="ABC transporter" evidence="4">
    <location>
        <begin position="336"/>
        <end position="542"/>
    </location>
</feature>
<name>A0A9E7APR0_9ACTO</name>
<dbReference type="PANTHER" id="PTHR19211">
    <property type="entry name" value="ATP-BINDING TRANSPORT PROTEIN-RELATED"/>
    <property type="match status" value="1"/>
</dbReference>
<dbReference type="PROSITE" id="PS50893">
    <property type="entry name" value="ABC_TRANSPORTER_2"/>
    <property type="match status" value="2"/>
</dbReference>
<dbReference type="FunFam" id="3.40.50.300:FF:000011">
    <property type="entry name" value="Putative ABC transporter ATP-binding component"/>
    <property type="match status" value="1"/>
</dbReference>
<dbReference type="Gene3D" id="3.40.50.300">
    <property type="entry name" value="P-loop containing nucleotide triphosphate hydrolases"/>
    <property type="match status" value="3"/>
</dbReference>
<dbReference type="EMBL" id="CP097095">
    <property type="protein sequence ID" value="UQF79138.1"/>
    <property type="molecule type" value="Genomic_DNA"/>
</dbReference>
<evidence type="ECO:0000313" key="5">
    <source>
        <dbReference type="EMBL" id="UQF79138.1"/>
    </source>
</evidence>
<dbReference type="Pfam" id="PF00005">
    <property type="entry name" value="ABC_tran"/>
    <property type="match status" value="3"/>
</dbReference>
<gene>
    <name evidence="5" type="ORF">M3I41_05885</name>
</gene>
<keyword evidence="3 5" id="KW-0067">ATP-binding</keyword>
<dbReference type="PANTHER" id="PTHR19211:SF14">
    <property type="entry name" value="ATP-BINDING CASSETTE SUB-FAMILY F MEMBER 1"/>
    <property type="match status" value="1"/>
</dbReference>
<feature type="domain" description="ABC transporter" evidence="4">
    <location>
        <begin position="4"/>
        <end position="259"/>
    </location>
</feature>
<dbReference type="InterPro" id="IPR050611">
    <property type="entry name" value="ABCF"/>
</dbReference>
<dbReference type="GO" id="GO:0005524">
    <property type="term" value="F:ATP binding"/>
    <property type="evidence" value="ECO:0007669"/>
    <property type="project" value="UniProtKB-KW"/>
</dbReference>
<keyword evidence="2" id="KW-0547">Nucleotide-binding</keyword>
<dbReference type="AlphaFoldDB" id="A0A9E7APR0"/>
<evidence type="ECO:0000256" key="2">
    <source>
        <dbReference type="ARBA" id="ARBA00022741"/>
    </source>
</evidence>
<dbReference type="CDD" id="cd03221">
    <property type="entry name" value="ABCF_EF-3"/>
    <property type="match status" value="1"/>
</dbReference>